<dbReference type="InterPro" id="IPR002933">
    <property type="entry name" value="Peptidase_M20"/>
</dbReference>
<dbReference type="Gene3D" id="3.30.70.360">
    <property type="match status" value="1"/>
</dbReference>
<dbReference type="SUPFAM" id="SSF53187">
    <property type="entry name" value="Zn-dependent exopeptidases"/>
    <property type="match status" value="1"/>
</dbReference>
<evidence type="ECO:0000256" key="2">
    <source>
        <dbReference type="ARBA" id="ARBA00006247"/>
    </source>
</evidence>
<dbReference type="PANTHER" id="PTHR43808">
    <property type="entry name" value="ACETYLORNITHINE DEACETYLASE"/>
    <property type="match status" value="1"/>
</dbReference>
<keyword evidence="8" id="KW-1185">Reference proteome</keyword>
<dbReference type="Pfam" id="PF07687">
    <property type="entry name" value="M20_dimer"/>
    <property type="match status" value="1"/>
</dbReference>
<keyword evidence="5" id="KW-0862">Zinc</keyword>
<dbReference type="Gene3D" id="3.40.630.10">
    <property type="entry name" value="Zn peptidases"/>
    <property type="match status" value="1"/>
</dbReference>
<organism evidence="7 8">
    <name type="scientific">Sulfobacillus thermotolerans</name>
    <dbReference type="NCBI Taxonomy" id="338644"/>
    <lineage>
        <taxon>Bacteria</taxon>
        <taxon>Bacillati</taxon>
        <taxon>Bacillota</taxon>
        <taxon>Clostridia</taxon>
        <taxon>Eubacteriales</taxon>
        <taxon>Clostridiales Family XVII. Incertae Sedis</taxon>
        <taxon>Sulfobacillus</taxon>
    </lineage>
</organism>
<dbReference type="InterPro" id="IPR050072">
    <property type="entry name" value="Peptidase_M20A"/>
</dbReference>
<keyword evidence="4" id="KW-0378">Hydrolase</keyword>
<dbReference type="EMBL" id="CP019454">
    <property type="protein sequence ID" value="AUW94147.1"/>
    <property type="molecule type" value="Genomic_DNA"/>
</dbReference>
<dbReference type="SUPFAM" id="SSF55031">
    <property type="entry name" value="Bacterial exopeptidase dimerisation domain"/>
    <property type="match status" value="1"/>
</dbReference>
<accession>A0ABM6RS49</accession>
<comment type="cofactor">
    <cofactor evidence="1">
        <name>Zn(2+)</name>
        <dbReference type="ChEBI" id="CHEBI:29105"/>
    </cofactor>
</comment>
<evidence type="ECO:0000313" key="7">
    <source>
        <dbReference type="EMBL" id="AUW94147.1"/>
    </source>
</evidence>
<name>A0ABM6RS49_9FIRM</name>
<sequence>MQRLQDHVMRQFIEDFRGLLQVRCENPGADMSLAAEYVAAVAERLGYTVRIDHVPDSLAHQHHVRKAVNVLARIGPDADQAVILNAHFDTTPPGEGWSVDPYSGHLKDEVIYGRGAAVSKSDVMGYLYAVYMAYQMVRPSFPVFVMLTGDEETGGYLGPQRLLALGSWPAHTVAICPGSADVVVDRHGGALLWTIVLRGRSRHAAVSERGGDSVKAGAELITEFYQYRDADAVRRGGWLTCGIARGGVAANMVAGSFEIHIDRRVNPREQLSAVRQELQAVLDGWAKRHRDIQWHVEEVVAAEPMNGENNHTWAKWFADHAAGVLKQPIPLGASPLFTDARHFDQAQIPTICYGAGQANLFEMGAHGPDEHIAMADSSRAMLVLSTVVATLWREGPTSLVDLALTAKGDEHD</sequence>
<dbReference type="Proteomes" id="UP000325292">
    <property type="component" value="Chromosome"/>
</dbReference>
<evidence type="ECO:0000256" key="1">
    <source>
        <dbReference type="ARBA" id="ARBA00001947"/>
    </source>
</evidence>
<reference evidence="7 8" key="1">
    <citation type="journal article" date="2019" name="Sci. Rep.">
        <title>Sulfobacillus thermotolerans: new insights into resistance and metabolic capacities of acidophilic chemolithotrophs.</title>
        <authorList>
            <person name="Panyushkina A.E."/>
            <person name="Babenko V.V."/>
            <person name="Nikitina A.S."/>
            <person name="Selezneva O.V."/>
            <person name="Tsaplina I.A."/>
            <person name="Letarova M.A."/>
            <person name="Kostryukova E.S."/>
            <person name="Letarov A.V."/>
        </authorList>
    </citation>
    <scope>NUCLEOTIDE SEQUENCE [LARGE SCALE GENOMIC DNA]</scope>
    <source>
        <strain evidence="7 8">Kr1</strain>
    </source>
</reference>
<evidence type="ECO:0000256" key="3">
    <source>
        <dbReference type="ARBA" id="ARBA00022723"/>
    </source>
</evidence>
<evidence type="ECO:0000256" key="4">
    <source>
        <dbReference type="ARBA" id="ARBA00022801"/>
    </source>
</evidence>
<dbReference type="InterPro" id="IPR011650">
    <property type="entry name" value="Peptidase_M20_dimer"/>
</dbReference>
<protein>
    <recommendedName>
        <fullName evidence="6">Peptidase M20 dimerisation domain-containing protein</fullName>
    </recommendedName>
</protein>
<evidence type="ECO:0000259" key="6">
    <source>
        <dbReference type="Pfam" id="PF07687"/>
    </source>
</evidence>
<proteinExistence type="inferred from homology"/>
<dbReference type="PANTHER" id="PTHR43808:SF8">
    <property type="entry name" value="PEPTIDASE M20 DIMERISATION DOMAIN-CONTAINING PROTEIN"/>
    <property type="match status" value="1"/>
</dbReference>
<evidence type="ECO:0000313" key="8">
    <source>
        <dbReference type="Proteomes" id="UP000325292"/>
    </source>
</evidence>
<gene>
    <name evidence="7" type="ORF">BXT84_09435</name>
</gene>
<dbReference type="InterPro" id="IPR036264">
    <property type="entry name" value="Bact_exopeptidase_dim_dom"/>
</dbReference>
<feature type="domain" description="Peptidase M20 dimerisation" evidence="6">
    <location>
        <begin position="187"/>
        <end position="283"/>
    </location>
</feature>
<comment type="similarity">
    <text evidence="2">Belongs to the peptidase M20A family.</text>
</comment>
<evidence type="ECO:0000256" key="5">
    <source>
        <dbReference type="ARBA" id="ARBA00022833"/>
    </source>
</evidence>
<dbReference type="Pfam" id="PF01546">
    <property type="entry name" value="Peptidase_M20"/>
    <property type="match status" value="1"/>
</dbReference>
<keyword evidence="3" id="KW-0479">Metal-binding</keyword>